<comment type="caution">
    <text evidence="1">The sequence shown here is derived from an EMBL/GenBank/DDBJ whole genome shotgun (WGS) entry which is preliminary data.</text>
</comment>
<protein>
    <submittedName>
        <fullName evidence="1">Uncharacterized protein</fullName>
    </submittedName>
</protein>
<dbReference type="EMBL" id="REGN01004167">
    <property type="protein sequence ID" value="RNA18821.1"/>
    <property type="molecule type" value="Genomic_DNA"/>
</dbReference>
<name>A0A3M7R5Z3_BRAPC</name>
<gene>
    <name evidence="1" type="ORF">BpHYR1_009432</name>
</gene>
<organism evidence="1 2">
    <name type="scientific">Brachionus plicatilis</name>
    <name type="common">Marine rotifer</name>
    <name type="synonym">Brachionus muelleri</name>
    <dbReference type="NCBI Taxonomy" id="10195"/>
    <lineage>
        <taxon>Eukaryota</taxon>
        <taxon>Metazoa</taxon>
        <taxon>Spiralia</taxon>
        <taxon>Gnathifera</taxon>
        <taxon>Rotifera</taxon>
        <taxon>Eurotatoria</taxon>
        <taxon>Monogononta</taxon>
        <taxon>Pseudotrocha</taxon>
        <taxon>Ploima</taxon>
        <taxon>Brachionidae</taxon>
        <taxon>Brachionus</taxon>
    </lineage>
</organism>
<proteinExistence type="predicted"/>
<sequence length="117" mass="14377">MTIRSSLFSSVQKIFQKRFDLLYPNENQCGSLKRIFFNSNYISEISLKYQKKRNNIHQQDAYKKYFKEFLSFEIILFFNNFIVKWIINYLRFIRFNLEKKLENFKLINQSTSRNAFV</sequence>
<dbReference type="AlphaFoldDB" id="A0A3M7R5Z3"/>
<keyword evidence="2" id="KW-1185">Reference proteome</keyword>
<evidence type="ECO:0000313" key="1">
    <source>
        <dbReference type="EMBL" id="RNA18821.1"/>
    </source>
</evidence>
<dbReference type="Proteomes" id="UP000276133">
    <property type="component" value="Unassembled WGS sequence"/>
</dbReference>
<accession>A0A3M7R5Z3</accession>
<reference evidence="1 2" key="1">
    <citation type="journal article" date="2018" name="Sci. Rep.">
        <title>Genomic signatures of local adaptation to the degree of environmental predictability in rotifers.</title>
        <authorList>
            <person name="Franch-Gras L."/>
            <person name="Hahn C."/>
            <person name="Garcia-Roger E.M."/>
            <person name="Carmona M.J."/>
            <person name="Serra M."/>
            <person name="Gomez A."/>
        </authorList>
    </citation>
    <scope>NUCLEOTIDE SEQUENCE [LARGE SCALE GENOMIC DNA]</scope>
    <source>
        <strain evidence="1">HYR1</strain>
    </source>
</reference>
<evidence type="ECO:0000313" key="2">
    <source>
        <dbReference type="Proteomes" id="UP000276133"/>
    </source>
</evidence>